<dbReference type="EMBL" id="AKCV02000007">
    <property type="protein sequence ID" value="TMS59474.1"/>
    <property type="molecule type" value="Genomic_DNA"/>
</dbReference>
<protein>
    <submittedName>
        <fullName evidence="1">Recombination regulator RecX</fullName>
    </submittedName>
</protein>
<keyword evidence="2" id="KW-1185">Reference proteome</keyword>
<comment type="caution">
    <text evidence="1">The sequence shown here is derived from an EMBL/GenBank/DDBJ whole genome shotgun (WGS) entry which is preliminary data.</text>
</comment>
<evidence type="ECO:0000313" key="1">
    <source>
        <dbReference type="EMBL" id="TMS59474.1"/>
    </source>
</evidence>
<organism evidence="1 2">
    <name type="scientific">Imbroritus primus</name>
    <dbReference type="NCBI Taxonomy" id="3058603"/>
    <lineage>
        <taxon>Bacteria</taxon>
        <taxon>Pseudomonadati</taxon>
        <taxon>Pseudomonadota</taxon>
        <taxon>Betaproteobacteria</taxon>
        <taxon>Burkholderiales</taxon>
        <taxon>Burkholderiaceae</taxon>
        <taxon>Imbroritus</taxon>
    </lineage>
</organism>
<reference evidence="1" key="1">
    <citation type="submission" date="2019-05" db="EMBL/GenBank/DDBJ databases">
        <title>Revised genome assembly of Burkholderiaceae (previously Ralstonia) sp. PBA.</title>
        <authorList>
            <person name="Gan H.M."/>
        </authorList>
    </citation>
    <scope>NUCLEOTIDE SEQUENCE</scope>
    <source>
        <strain evidence="1">PBA</strain>
    </source>
</reference>
<proteinExistence type="predicted"/>
<evidence type="ECO:0000313" key="2">
    <source>
        <dbReference type="Proteomes" id="UP000004277"/>
    </source>
</evidence>
<name>A0ACD3ST38_9BURK</name>
<sequence>MPRPPLSLKARAVGYLSRREHSRAELARKLAPHAASEEEVSLLLDALERENWLSDTRFAQSVLHRRGGRYGTRRVMQELGAHQLDADTLAEARQRLQDTELQRARAVWRKRFAAPAEDAAARAKQVRFLLARGFSSAVVGQVVRGAKDWLETLDQTLDPSPYDTDPDDFEA</sequence>
<dbReference type="Proteomes" id="UP000004277">
    <property type="component" value="Unassembled WGS sequence"/>
</dbReference>
<accession>A0ACD3ST38</accession>
<gene>
    <name evidence="1" type="primary">recX</name>
    <name evidence="1" type="ORF">MW7_002405</name>
</gene>